<evidence type="ECO:0000256" key="15">
    <source>
        <dbReference type="PIRNR" id="PIRNR005562"/>
    </source>
</evidence>
<keyword evidence="7 15" id="KW-0520">NAD</keyword>
<evidence type="ECO:0000256" key="1">
    <source>
        <dbReference type="ARBA" id="ARBA00001055"/>
    </source>
</evidence>
<dbReference type="InterPro" id="IPR013565">
    <property type="entry name" value="Fas1/AflB-like_central"/>
</dbReference>
<dbReference type="Gene3D" id="3.10.129.10">
    <property type="entry name" value="Hotdog Thioesterase"/>
    <property type="match status" value="1"/>
</dbReference>
<dbReference type="Proteomes" id="UP000651452">
    <property type="component" value="Unassembled WGS sequence"/>
</dbReference>
<dbReference type="Pfam" id="PF00698">
    <property type="entry name" value="Acyl_transf_1"/>
    <property type="match status" value="1"/>
</dbReference>
<dbReference type="Gene3D" id="3.20.20.70">
    <property type="entry name" value="Aldolase class I"/>
    <property type="match status" value="1"/>
</dbReference>
<dbReference type="Pfam" id="PF17951">
    <property type="entry name" value="FAS_meander"/>
    <property type="match status" value="1"/>
</dbReference>
<evidence type="ECO:0000259" key="17">
    <source>
        <dbReference type="SMART" id="SM00827"/>
    </source>
</evidence>
<dbReference type="InterPro" id="IPR039569">
    <property type="entry name" value="FAS1-like_DH_region"/>
</dbReference>
<evidence type="ECO:0000256" key="11">
    <source>
        <dbReference type="ARBA" id="ARBA00048462"/>
    </source>
</evidence>
<dbReference type="InterPro" id="IPR050830">
    <property type="entry name" value="Fungal_FAS"/>
</dbReference>
<evidence type="ECO:0000256" key="9">
    <source>
        <dbReference type="ARBA" id="ARBA00023268"/>
    </source>
</evidence>
<dbReference type="Pfam" id="PF16073">
    <property type="entry name" value="SAT"/>
    <property type="match status" value="1"/>
</dbReference>
<dbReference type="InterPro" id="IPR002539">
    <property type="entry name" value="MaoC-like_dom"/>
</dbReference>
<comment type="catalytic activity">
    <reaction evidence="12">
        <text>(9Z)-octadecenoyl-[ACP] + H2O = (9Z)-octadecenoate + holo-[ACP] + H(+)</text>
        <dbReference type="Rhea" id="RHEA:15057"/>
        <dbReference type="Rhea" id="RHEA-COMP:9685"/>
        <dbReference type="Rhea" id="RHEA-COMP:9924"/>
        <dbReference type="ChEBI" id="CHEBI:15377"/>
        <dbReference type="ChEBI" id="CHEBI:15378"/>
        <dbReference type="ChEBI" id="CHEBI:30823"/>
        <dbReference type="ChEBI" id="CHEBI:64479"/>
        <dbReference type="ChEBI" id="CHEBI:78783"/>
        <dbReference type="EC" id="3.1.2.14"/>
    </reaction>
</comment>
<comment type="caution">
    <text evidence="18">The sequence shown here is derived from an EMBL/GenBank/DDBJ whole genome shotgun (WGS) entry which is preliminary data.</text>
</comment>
<dbReference type="OrthoDB" id="4251012at2759"/>
<comment type="catalytic activity">
    <reaction evidence="11">
        <text>holo-[ACP] + malonyl-CoA = malonyl-[ACP] + CoA</text>
        <dbReference type="Rhea" id="RHEA:41792"/>
        <dbReference type="Rhea" id="RHEA-COMP:9623"/>
        <dbReference type="Rhea" id="RHEA-COMP:9685"/>
        <dbReference type="ChEBI" id="CHEBI:57287"/>
        <dbReference type="ChEBI" id="CHEBI:57384"/>
        <dbReference type="ChEBI" id="CHEBI:64479"/>
        <dbReference type="ChEBI" id="CHEBI:78449"/>
        <dbReference type="EC" id="2.3.1.39"/>
    </reaction>
</comment>
<comment type="catalytic activity">
    <reaction evidence="14">
        <text>holo-[ACP] + acetyl-CoA = acetyl-[ACP] + CoA</text>
        <dbReference type="Rhea" id="RHEA:41788"/>
        <dbReference type="Rhea" id="RHEA-COMP:9621"/>
        <dbReference type="Rhea" id="RHEA-COMP:9685"/>
        <dbReference type="ChEBI" id="CHEBI:57287"/>
        <dbReference type="ChEBI" id="CHEBI:57288"/>
        <dbReference type="ChEBI" id="CHEBI:64479"/>
        <dbReference type="ChEBI" id="CHEBI:78446"/>
        <dbReference type="EC" id="2.3.1.38"/>
    </reaction>
</comment>
<keyword evidence="5 15" id="KW-0521">NADP</keyword>
<dbReference type="Pfam" id="PF22235">
    <property type="entry name" value="FAS1_thioest_ins"/>
    <property type="match status" value="1"/>
</dbReference>
<comment type="catalytic activity">
    <reaction evidence="10">
        <text>acetyl-CoA + n malonyl-CoA + 2n NADPH + 4n H(+) = a long-chain-acyl-CoA + n CoA + n CO2 + 2n NADP(+).</text>
        <dbReference type="EC" id="2.3.1.86"/>
    </reaction>
</comment>
<evidence type="ECO:0000256" key="7">
    <source>
        <dbReference type="ARBA" id="ARBA00023027"/>
    </source>
</evidence>
<dbReference type="Gene3D" id="6.10.140.1400">
    <property type="match status" value="1"/>
</dbReference>
<comment type="similarity">
    <text evidence="2 15">Belongs to the fungal fatty acid synthetase subunit beta family.</text>
</comment>
<evidence type="ECO:0000256" key="4">
    <source>
        <dbReference type="ARBA" id="ARBA00022801"/>
    </source>
</evidence>
<evidence type="ECO:0000256" key="3">
    <source>
        <dbReference type="ARBA" id="ARBA00022679"/>
    </source>
</evidence>
<dbReference type="PANTHER" id="PTHR10982">
    <property type="entry name" value="MALONYL COA-ACYL CARRIER PROTEIN TRANSACYLASE"/>
    <property type="match status" value="1"/>
</dbReference>
<keyword evidence="6 15" id="KW-0560">Oxidoreductase</keyword>
<dbReference type="CDD" id="cd03447">
    <property type="entry name" value="FAS_MaoC"/>
    <property type="match status" value="1"/>
</dbReference>
<dbReference type="InterPro" id="IPR001227">
    <property type="entry name" value="Ac_transferase_dom_sf"/>
</dbReference>
<feature type="active site" description="For acetyltransferase activity" evidence="16">
    <location>
        <position position="139"/>
    </location>
</feature>
<protein>
    <recommendedName>
        <fullName evidence="17">Malonyl-CoA:ACP transacylase (MAT) domain-containing protein</fullName>
    </recommendedName>
</protein>
<organism evidence="18 19">
    <name type="scientific">Ascochyta lentis</name>
    <dbReference type="NCBI Taxonomy" id="205686"/>
    <lineage>
        <taxon>Eukaryota</taxon>
        <taxon>Fungi</taxon>
        <taxon>Dikarya</taxon>
        <taxon>Ascomycota</taxon>
        <taxon>Pezizomycotina</taxon>
        <taxon>Dothideomycetes</taxon>
        <taxon>Pleosporomycetidae</taxon>
        <taxon>Pleosporales</taxon>
        <taxon>Pleosporineae</taxon>
        <taxon>Didymellaceae</taxon>
        <taxon>Ascochyta</taxon>
    </lineage>
</organism>
<comment type="catalytic activity">
    <reaction evidence="13">
        <text>a 2,3-saturated acyl-[ACP] + NAD(+) = a (2E)-enoyl-[ACP] + NADH + H(+)</text>
        <dbReference type="Rhea" id="RHEA:10240"/>
        <dbReference type="Rhea" id="RHEA-COMP:9925"/>
        <dbReference type="Rhea" id="RHEA-COMP:9926"/>
        <dbReference type="ChEBI" id="CHEBI:15378"/>
        <dbReference type="ChEBI" id="CHEBI:57540"/>
        <dbReference type="ChEBI" id="CHEBI:57945"/>
        <dbReference type="ChEBI" id="CHEBI:78784"/>
        <dbReference type="ChEBI" id="CHEBI:78785"/>
        <dbReference type="EC" id="1.3.1.9"/>
    </reaction>
</comment>
<evidence type="ECO:0000256" key="14">
    <source>
        <dbReference type="ARBA" id="ARBA00048835"/>
    </source>
</evidence>
<dbReference type="GO" id="GO:0016297">
    <property type="term" value="F:fatty acyl-[ACP] hydrolase activity"/>
    <property type="evidence" value="ECO:0007669"/>
    <property type="project" value="UniProtKB-EC"/>
</dbReference>
<sequence>MHVTPECVLIDAAKRREILLLAVFGGQGPHNGKVLGDLRQLINEYPGFAQRLVKDATRLLNRLTQDQRYHEQQYEFGFDLDSWLRHPERSPGQAYLATAPVSFPLNGLFSLVRYCIFCCTFGLHPGQMTELLRGTTGHSQGIVVAAAIASARNWDSFFEVAQHALEILFWVGLKSHLASPGYLLRGIDTLEGGAISPMLSVKGLDREQLEELLEEVNSYVPSSSSAFIGLVNSAQNFTISGPPKTLKGVRALLEKRRAPDSLDQSRVPYHRRLPEISYQFLPISAAFHSPYLRDSIQDVISNIKPGILTRDSLGTSLYHTCTGNDMRDGSQQELTPVLVEMIMSDPVEWPKTLSQREETHILDFGPGNTSGLMHAQLAGSGVRLLPVFEQDRIAIAFTAKNNADAWAHAPIWSALYRPRIEKQPNGTVELRTHMSDLLGMPPVMVAGMTPTTASPELVAAVLNAGYHIELAGGAYSRAQDFEAAIRQVARSISDEQGITCNLIYANPKAMAWQIPLIRRLVAEGVNIAGLTIGAGVPSPEIANEYIETLRLKHISFKPSSVNAIHQVLAIASANPSFPIGLQWTSGMAGGHHSGEDFCEPIIKTYASIRAQSNVILIAGGGYGRAAEVLPYLTGDWSRSFGYACMPFDGVLLGSRLMTAREARTSREVKQIIASTVVTLPESWHQSYDSGAGGVVSVYSEMGERIWKIATRAVMLWKELDETLFSIKDKPKRLARLHTQRTKIVDRLNADFAKPWFAVDTSGQAGELKDMTYVSVVNRLVQLMYLDRYGRWVHESYSSMVLDFIARIGKRFGSIGVDPMTDPMSWAAKCEEQSAEAASQLLHPSDVLYFLDLCRRTGQKPVNFIPRLDEHFETWFKKDSLWQMENLEAVIDQDPQRVCIIHGPVAAQYSIDIDEPAGEILGGILEELTRMLLDTHSVNTSLPVEKSLIDRFQDYEHIATPGKSTISLNLDEYDSSVLELVQRICGEVPTGISACLKAPKVFRDGSMVDNPILASLRPVAGTKMTMSFDLTLSRLDALTLSTPTQDGSEHTVFRLESSRDEDVALTLCAPIIDKSLPSKLKFTFQVTRKGNEGFIRETTSDRDEKIRAFLAKQWALQPDSILSPPGNTGFQAKFTLLDWYVREFLALISRAQTNNSTQPCVSDAVPMDIGVFVAWPALVRPLMASEIGGDLLRLLHRSNSFEYVEGTSPLRIGDEVEINSQVTAVTVSSSGKLVEVSAVILRSSLPVLKVTSSFLIQGRFPAQDKSFRLYEEPELKIAIEALPLVAVLKSRSWITWTTETNDLLHKRMVVRLSSYMELDQDTNLFALRVTGDITEDSPGKQCLANIDFQCSSCSTNPILDFFKQHSTSESGSIGLEQPGSLVDTTWRVRVPESSLIYSRLSGDRNPIHTSSVFAGLAALPGPIVHGMWTSAVVRNIIEQRLVDGNGDRFRRWATSFEGMVQGNDVLRIEVQHTAMNCGRMILKIRAYNDQSGSKVLDAEAEVEQPPTAYLFCGQGSQQKGMGMELYHTNLAAQKVWDRSEKYLFDLYGFSLLDVVRNDPKELVISFTGSRGRKLRANYLALTRNVVRDGQELSVGVIEEITPFSTSYTFRDDRGLLSWTQFAQPALTIMELAEMEALRSRGVVQQGAEFAGHSLGEYAALAACTSIMSLEGMLSLVFYRGLVMQRALKRNETGQTDFAMVAVNPSRIGSGFQQESLEVLVAIIASVTGLLLETVNYNVTQQQYVCAGHLQAHQVLQRVCDELHHYPHPETVNNEDLAALVRQHFFIVKESASPIRLERGTVTIPLQGIDVPFHSSYLHDGIDAYRRFLLGKIRQSDVHPHELIGKFIPNVVGKPFATSKEYVRDVVKITKSESMRRLLATME</sequence>
<dbReference type="PANTHER" id="PTHR10982:SF21">
    <property type="entry name" value="FATTY ACID SYNTHASE SUBUNIT BETA"/>
    <property type="match status" value="1"/>
</dbReference>
<dbReference type="SUPFAM" id="SSF51412">
    <property type="entry name" value="Inosine monophosphate dehydrogenase (IMPDH)"/>
    <property type="match status" value="1"/>
</dbReference>
<evidence type="ECO:0000256" key="16">
    <source>
        <dbReference type="PIRSR" id="PIRSR005562-1"/>
    </source>
</evidence>
<dbReference type="EMBL" id="RZGK01000020">
    <property type="protein sequence ID" value="KAF9691587.1"/>
    <property type="molecule type" value="Genomic_DNA"/>
</dbReference>
<dbReference type="Gene3D" id="3.40.366.10">
    <property type="entry name" value="Malonyl-Coenzyme A Acyl Carrier Protein, domain 2"/>
    <property type="match status" value="3"/>
</dbReference>
<evidence type="ECO:0000256" key="8">
    <source>
        <dbReference type="ARBA" id="ARBA00023239"/>
    </source>
</evidence>
<reference evidence="18" key="2">
    <citation type="submission" date="2020-09" db="EMBL/GenBank/DDBJ databases">
        <title>Reference genome assembly for Australian Ascochyta lentis isolate Al4.</title>
        <authorList>
            <person name="Lee R.C."/>
            <person name="Farfan-Caceres L.M."/>
            <person name="Debler J.W."/>
            <person name="Williams A.H."/>
            <person name="Henares B.M."/>
        </authorList>
    </citation>
    <scope>NUCLEOTIDE SEQUENCE</scope>
    <source>
        <strain evidence="18">Al4</strain>
    </source>
</reference>
<evidence type="ECO:0000256" key="2">
    <source>
        <dbReference type="ARBA" id="ARBA00010009"/>
    </source>
</evidence>
<dbReference type="Pfam" id="PF08354">
    <property type="entry name" value="Fas1-AflB-like_hel"/>
    <property type="match status" value="1"/>
</dbReference>
<dbReference type="Gene3D" id="6.10.60.10">
    <property type="match status" value="1"/>
</dbReference>
<evidence type="ECO:0000256" key="5">
    <source>
        <dbReference type="ARBA" id="ARBA00022857"/>
    </source>
</evidence>
<keyword evidence="9" id="KW-0511">Multifunctional enzyme</keyword>
<dbReference type="InterPro" id="IPR013785">
    <property type="entry name" value="Aldolase_TIM"/>
</dbReference>
<evidence type="ECO:0000313" key="18">
    <source>
        <dbReference type="EMBL" id="KAF9691587.1"/>
    </source>
</evidence>
<evidence type="ECO:0000256" key="12">
    <source>
        <dbReference type="ARBA" id="ARBA00048536"/>
    </source>
</evidence>
<dbReference type="SUPFAM" id="SSF54637">
    <property type="entry name" value="Thioesterase/thiol ester dehydrase-isomerase"/>
    <property type="match status" value="2"/>
</dbReference>
<dbReference type="InterPro" id="IPR029069">
    <property type="entry name" value="HotDog_dom_sf"/>
</dbReference>
<reference evidence="18" key="1">
    <citation type="submission" date="2018-12" db="EMBL/GenBank/DDBJ databases">
        <authorList>
            <person name="Syme R.A."/>
            <person name="Farfan-Caceres L."/>
            <person name="Lichtenzveig J."/>
        </authorList>
    </citation>
    <scope>NUCLEOTIDE SEQUENCE</scope>
    <source>
        <strain evidence="18">Al4</strain>
    </source>
</reference>
<dbReference type="PIRSF" id="PIRSF005562">
    <property type="entry name" value="FAS_yeast_beta"/>
    <property type="match status" value="1"/>
</dbReference>
<keyword evidence="4 15" id="KW-0378">Hydrolase</keyword>
<dbReference type="GO" id="GO:0006633">
    <property type="term" value="P:fatty acid biosynthetic process"/>
    <property type="evidence" value="ECO:0007669"/>
    <property type="project" value="InterPro"/>
</dbReference>
<dbReference type="InterPro" id="IPR032088">
    <property type="entry name" value="SAT"/>
</dbReference>
<keyword evidence="3 15" id="KW-0808">Transferase</keyword>
<dbReference type="Gene3D" id="1.20.930.70">
    <property type="match status" value="1"/>
</dbReference>
<accession>A0A8H7IVV1</accession>
<dbReference type="Pfam" id="PF13452">
    <property type="entry name" value="FAS1_DH_region"/>
    <property type="match status" value="1"/>
</dbReference>
<dbReference type="FunFam" id="3.20.20.70:FF:000078">
    <property type="entry name" value="Fatty acid synthase beta subunit dehydratase"/>
    <property type="match status" value="1"/>
</dbReference>
<evidence type="ECO:0000256" key="13">
    <source>
        <dbReference type="ARBA" id="ARBA00048572"/>
    </source>
</evidence>
<comment type="catalytic activity">
    <reaction evidence="1">
        <text>a (3R)-hydroxyacyl-[ACP] = a (2E)-enoyl-[ACP] + H2O</text>
        <dbReference type="Rhea" id="RHEA:13097"/>
        <dbReference type="Rhea" id="RHEA-COMP:9925"/>
        <dbReference type="Rhea" id="RHEA-COMP:9945"/>
        <dbReference type="ChEBI" id="CHEBI:15377"/>
        <dbReference type="ChEBI" id="CHEBI:78784"/>
        <dbReference type="ChEBI" id="CHEBI:78827"/>
        <dbReference type="EC" id="4.2.1.59"/>
    </reaction>
</comment>
<evidence type="ECO:0000256" key="10">
    <source>
        <dbReference type="ARBA" id="ARBA00048237"/>
    </source>
</evidence>
<dbReference type="InterPro" id="IPR003965">
    <property type="entry name" value="Fatty_acid_synthase"/>
</dbReference>
<dbReference type="Pfam" id="PF01575">
    <property type="entry name" value="MaoC_dehydratas"/>
    <property type="match status" value="1"/>
</dbReference>
<dbReference type="Gene3D" id="3.30.70.3330">
    <property type="match status" value="1"/>
</dbReference>
<dbReference type="GO" id="GO:0004314">
    <property type="term" value="F:[acyl-carrier-protein] S-malonyltransferase activity"/>
    <property type="evidence" value="ECO:0007669"/>
    <property type="project" value="UniProtKB-EC"/>
</dbReference>
<dbReference type="InterPro" id="IPR014043">
    <property type="entry name" value="Acyl_transferase_dom"/>
</dbReference>
<feature type="active site" description="For malonyltransferase activity" evidence="16">
    <location>
        <position position="1652"/>
    </location>
</feature>
<dbReference type="GO" id="GO:0004321">
    <property type="term" value="F:fatty-acyl-CoA synthase activity"/>
    <property type="evidence" value="ECO:0007669"/>
    <property type="project" value="UniProtKB-EC"/>
</dbReference>
<dbReference type="Gene3D" id="3.30.1120.100">
    <property type="match status" value="1"/>
</dbReference>
<keyword evidence="8" id="KW-0456">Lyase</keyword>
<dbReference type="GO" id="GO:0019171">
    <property type="term" value="F:(3R)-hydroxyacyl-[acyl-carrier-protein] dehydratase activity"/>
    <property type="evidence" value="ECO:0007669"/>
    <property type="project" value="UniProtKB-EC"/>
</dbReference>
<evidence type="ECO:0000256" key="6">
    <source>
        <dbReference type="ARBA" id="ARBA00023002"/>
    </source>
</evidence>
<gene>
    <name evidence="18" type="ORF">EKO04_010539</name>
</gene>
<proteinExistence type="inferred from homology"/>
<dbReference type="InterPro" id="IPR016452">
    <property type="entry name" value="Fas1/AflB-like"/>
</dbReference>
<keyword evidence="19" id="KW-1185">Reference proteome</keyword>
<feature type="domain" description="Malonyl-CoA:ACP transacylase (MAT)" evidence="17">
    <location>
        <begin position="1509"/>
        <end position="1820"/>
    </location>
</feature>
<dbReference type="GO" id="GO:0004312">
    <property type="term" value="F:fatty acid synthase activity"/>
    <property type="evidence" value="ECO:0007669"/>
    <property type="project" value="InterPro"/>
</dbReference>
<dbReference type="GO" id="GO:0004313">
    <property type="term" value="F:[acyl-carrier-protein] S-acetyltransferase activity"/>
    <property type="evidence" value="ECO:0007669"/>
    <property type="project" value="UniProtKB-EC"/>
</dbReference>
<dbReference type="InterPro" id="IPR040883">
    <property type="entry name" value="FAS_meander"/>
</dbReference>
<dbReference type="Gene3D" id="3.30.70.3320">
    <property type="match status" value="1"/>
</dbReference>
<dbReference type="SMART" id="SM00827">
    <property type="entry name" value="PKS_AT"/>
    <property type="match status" value="1"/>
</dbReference>
<evidence type="ECO:0000313" key="19">
    <source>
        <dbReference type="Proteomes" id="UP000651452"/>
    </source>
</evidence>
<dbReference type="GO" id="GO:0005835">
    <property type="term" value="C:fatty acid synthase complex"/>
    <property type="evidence" value="ECO:0007669"/>
    <property type="project" value="UniProtKB-UniRule"/>
</dbReference>
<name>A0A8H7IVV1_9PLEO</name>
<dbReference type="SUPFAM" id="SSF52151">
    <property type="entry name" value="FabD/lysophospholipase-like"/>
    <property type="match status" value="2"/>
</dbReference>
<dbReference type="InterPro" id="IPR016035">
    <property type="entry name" value="Acyl_Trfase/lysoPLipase"/>
</dbReference>
<dbReference type="Gene3D" id="2.40.128.700">
    <property type="match status" value="1"/>
</dbReference>
<dbReference type="PRINTS" id="PR01483">
    <property type="entry name" value="FASYNTHASE"/>
</dbReference>
<dbReference type="GO" id="GO:0004318">
    <property type="term" value="F:enoyl-[acyl-carrier-protein] reductase (NADH) activity"/>
    <property type="evidence" value="ECO:0007669"/>
    <property type="project" value="UniProtKB-UniRule"/>
</dbReference>